<evidence type="ECO:0000313" key="7">
    <source>
        <dbReference type="Proteomes" id="UP000460718"/>
    </source>
</evidence>
<protein>
    <recommendedName>
        <fullName evidence="9">Reverse transcriptase Ty1/copia-type domain-containing protein</fullName>
    </recommendedName>
</protein>
<gene>
    <name evidence="4" type="ORF">PF001_g4959</name>
    <name evidence="3" type="ORF">PF004_g5513</name>
    <name evidence="2" type="ORF">PF007_g6784</name>
    <name evidence="1" type="ORF">PF011_g4652</name>
</gene>
<dbReference type="EMBL" id="QXFZ01000260">
    <property type="protein sequence ID" value="KAE9124242.1"/>
    <property type="molecule type" value="Genomic_DNA"/>
</dbReference>
<dbReference type="EMBL" id="QXFW01000171">
    <property type="protein sequence ID" value="KAE9022031.1"/>
    <property type="molecule type" value="Genomic_DNA"/>
</dbReference>
<name>A0A6A4EBS2_9STRA</name>
<evidence type="ECO:0000313" key="1">
    <source>
        <dbReference type="EMBL" id="KAE9022031.1"/>
    </source>
</evidence>
<dbReference type="Proteomes" id="UP000460718">
    <property type="component" value="Unassembled WGS sequence"/>
</dbReference>
<sequence length="70" mass="7768">MLDNNVISYTSRTQEINSLSTCEAEYVAMAEATKDLIWLADLYKELGWKIPEPLRLGNNQGAIALTPKPG</sequence>
<dbReference type="AlphaFoldDB" id="A0A6A4EBS2"/>
<evidence type="ECO:0008006" key="9">
    <source>
        <dbReference type="Google" id="ProtNLM"/>
    </source>
</evidence>
<evidence type="ECO:0000313" key="3">
    <source>
        <dbReference type="EMBL" id="KAE9244818.1"/>
    </source>
</evidence>
<evidence type="ECO:0000313" key="5">
    <source>
        <dbReference type="Proteomes" id="UP000437068"/>
    </source>
</evidence>
<evidence type="ECO:0000313" key="8">
    <source>
        <dbReference type="Proteomes" id="UP000476176"/>
    </source>
</evidence>
<proteinExistence type="predicted"/>
<evidence type="ECO:0000313" key="2">
    <source>
        <dbReference type="EMBL" id="KAE9124242.1"/>
    </source>
</evidence>
<dbReference type="EMBL" id="QXGC01000208">
    <property type="protein sequence ID" value="KAE9244818.1"/>
    <property type="molecule type" value="Genomic_DNA"/>
</dbReference>
<dbReference type="Proteomes" id="UP000441208">
    <property type="component" value="Unassembled WGS sequence"/>
</dbReference>
<evidence type="ECO:0000313" key="4">
    <source>
        <dbReference type="EMBL" id="KAE9321318.1"/>
    </source>
</evidence>
<organism evidence="4 5">
    <name type="scientific">Phytophthora fragariae</name>
    <dbReference type="NCBI Taxonomy" id="53985"/>
    <lineage>
        <taxon>Eukaryota</taxon>
        <taxon>Sar</taxon>
        <taxon>Stramenopiles</taxon>
        <taxon>Oomycota</taxon>
        <taxon>Peronosporomycetes</taxon>
        <taxon>Peronosporales</taxon>
        <taxon>Peronosporaceae</taxon>
        <taxon>Phytophthora</taxon>
    </lineage>
</organism>
<reference evidence="5 6" key="1">
    <citation type="submission" date="2018-08" db="EMBL/GenBank/DDBJ databases">
        <title>Genomic investigation of the strawberry pathogen Phytophthora fragariae indicates pathogenicity is determined by transcriptional variation in three key races.</title>
        <authorList>
            <person name="Adams T.M."/>
            <person name="Armitage A.D."/>
            <person name="Sobczyk M.K."/>
            <person name="Bates H.J."/>
            <person name="Dunwell J.M."/>
            <person name="Nellist C.F."/>
            <person name="Harrison R.J."/>
        </authorList>
    </citation>
    <scope>NUCLEOTIDE SEQUENCE [LARGE SCALE GENOMIC DNA]</scope>
    <source>
        <strain evidence="4 5">A4</strain>
        <strain evidence="3 8">BC-23</strain>
        <strain evidence="2 6">NOV-71</strain>
        <strain evidence="1 7">SCRP245</strain>
    </source>
</reference>
<dbReference type="CDD" id="cd09272">
    <property type="entry name" value="RNase_HI_RT_Ty1"/>
    <property type="match status" value="1"/>
</dbReference>
<dbReference type="EMBL" id="QXGE01000177">
    <property type="protein sequence ID" value="KAE9321318.1"/>
    <property type="molecule type" value="Genomic_DNA"/>
</dbReference>
<dbReference type="Proteomes" id="UP000437068">
    <property type="component" value="Unassembled WGS sequence"/>
</dbReference>
<evidence type="ECO:0000313" key="6">
    <source>
        <dbReference type="Proteomes" id="UP000441208"/>
    </source>
</evidence>
<comment type="caution">
    <text evidence="4">The sequence shown here is derived from an EMBL/GenBank/DDBJ whole genome shotgun (WGS) entry which is preliminary data.</text>
</comment>
<dbReference type="Proteomes" id="UP000476176">
    <property type="component" value="Unassembled WGS sequence"/>
</dbReference>
<accession>A0A6A4EBS2</accession>